<name>A0ACC1DHH1_9NEOP</name>
<dbReference type="Proteomes" id="UP000824533">
    <property type="component" value="Linkage Group LG02"/>
</dbReference>
<comment type="caution">
    <text evidence="1">The sequence shown here is derived from an EMBL/GenBank/DDBJ whole genome shotgun (WGS) entry which is preliminary data.</text>
</comment>
<gene>
    <name evidence="1" type="ORF">K1T71_001399</name>
</gene>
<dbReference type="EMBL" id="CM034388">
    <property type="protein sequence ID" value="KAJ0183423.1"/>
    <property type="molecule type" value="Genomic_DNA"/>
</dbReference>
<evidence type="ECO:0000313" key="2">
    <source>
        <dbReference type="Proteomes" id="UP000824533"/>
    </source>
</evidence>
<organism evidence="1 2">
    <name type="scientific">Dendrolimus kikuchii</name>
    <dbReference type="NCBI Taxonomy" id="765133"/>
    <lineage>
        <taxon>Eukaryota</taxon>
        <taxon>Metazoa</taxon>
        <taxon>Ecdysozoa</taxon>
        <taxon>Arthropoda</taxon>
        <taxon>Hexapoda</taxon>
        <taxon>Insecta</taxon>
        <taxon>Pterygota</taxon>
        <taxon>Neoptera</taxon>
        <taxon>Endopterygota</taxon>
        <taxon>Lepidoptera</taxon>
        <taxon>Glossata</taxon>
        <taxon>Ditrysia</taxon>
        <taxon>Bombycoidea</taxon>
        <taxon>Lasiocampidae</taxon>
        <taxon>Dendrolimus</taxon>
    </lineage>
</organism>
<accession>A0ACC1DHH1</accession>
<evidence type="ECO:0000313" key="1">
    <source>
        <dbReference type="EMBL" id="KAJ0183423.1"/>
    </source>
</evidence>
<proteinExistence type="predicted"/>
<keyword evidence="2" id="KW-1185">Reference proteome</keyword>
<sequence>MSKSDAKLQDECDRLLQPHITTKEMCFMRLQNLFEVSKNVHKKPELLNEFNVRYGDLSSLRDKFEQSVHSCAIIKKKFCSEYQPSYREIENFDEIYYHIRSVWEGLNKSSNESQQNLSNISKPDNVFVKPRLPKLEIFPFDSKLENWPTFRDTFTSLIHNNTHIADIEKFYYLLSAVSGPAQTIVKSMPVTSDNYHIVWDSLVKRYENKRALATNYLDKIFNFKPLVQESVSGLNDFLQTFQENIRALKSLKITDLSSFILFYIALRNLDPRTRREFERCFGQNELPDFDELIQFIEKHVRVLEMSQCTTNSTSTKSVTYTRGQNKVNPSVSKKSNNFSNMQRPSLSSAAVNTNQPCLSTKSMECLYCKGTHSIYRCLEYNNLTPAQRLNKIKELKLCQNCLRAHSIDACPSKFLCSICKNKHHHTLHIDSSGNSNCNAIALTCSANSTVLLGTAIVHVADSWGQYHAVRAIIDSGAMSSYITQDCAKRLGLKSRKCSFEPIGLGGNRVQDFGLTTCQVKPRHTAGPILSTDAVIVTNIAGNIPTMPLSNKVLLEFQGLTLADPDFYKPAPLDLLLAGDLFPYIYDGNKILPRVAGLPVAMSSIFGYVMTGQTELHNLVNGIDATANGDRDVSFCALNTNLDQIMHSFWETENVPSEPPRNPEDVLAEEMFFKDHWRDDTGRYVVKYPFRAPVELGDSSQMAIRRLINIESKLERELDLKAQYHKFMHEYEDLGHMTCLGDIRNVDSKYIIPHFCIIKPTSTTTSHRVVFDASGKTSNGLSLNSVLLPGPKLQADINQLLINFRLHEICISADICKMYRAIWIDKVQRPYQHILWRYDRSQPIQVFELNTVTYGVASSPYLAIKVLHTLAEDEASKYPKAAEILKTAFFMDDLLWSVSTKEEAIAVRRDLMALLEKGGFVLRKWSSNEPEVLADLNESYRETPLAFEDDKNTSIKILGLQWLPAADAFSFSTAPPNPVITKRTVLSQIGRLFDPLGFVAPCTFFAKCFMQVLWAQQLDWDQHLPVELEVQWKNFVEELPLLSNINHDRHIKVKCHTYTQILGFCDASSRGYAAVVYLRTKDAVGASKVSLVIAKSKVAPLKTVTIPRLELMAAHLLAKLVNYVKSVLQPRLVIDQTLLFTDSSVVLAWLNTPTHTLKTFVSTRVSKILETVDRECWYHVSGVSNPADICSRGASPATLLTRQEWFNGPEWLCLKQPDWPIKTVEDFRDYNPPEQKSIKSTLLASDTVISDPVYDLTEKYSSYNKLINVLARCYQFIHNCRTAAPNRRSLAVADTRKAHDIIVKSVQKHHFSTDIVSLSKTGRCSNSLQKLNPFMDSDCFLRVGGRLSQSDLTFDRKHPLLLPKKCNFTHILIDYYHKLNLHVGPRTLQSILSQKYWIERRKNTISCGRAACRKRRQNNPKPGGRVFARLYGYHPWSRVCRHNNLELCSGIRAAAHL</sequence>
<reference evidence="1 2" key="1">
    <citation type="journal article" date="2021" name="Front. Genet.">
        <title>Chromosome-Level Genome Assembly Reveals Significant Gene Expansion in the Toll and IMD Signaling Pathways of Dendrolimus kikuchii.</title>
        <authorList>
            <person name="Zhou J."/>
            <person name="Wu P."/>
            <person name="Xiong Z."/>
            <person name="Liu N."/>
            <person name="Zhao N."/>
            <person name="Ji M."/>
            <person name="Qiu Y."/>
            <person name="Yang B."/>
        </authorList>
    </citation>
    <scope>NUCLEOTIDE SEQUENCE [LARGE SCALE GENOMIC DNA]</scope>
    <source>
        <strain evidence="1">Ann1</strain>
    </source>
</reference>
<protein>
    <submittedName>
        <fullName evidence="1">Uncharacterized protein</fullName>
    </submittedName>
</protein>